<dbReference type="InterPro" id="IPR018609">
    <property type="entry name" value="Bud13"/>
</dbReference>
<feature type="compositionally biased region" description="Basic and acidic residues" evidence="2">
    <location>
        <begin position="201"/>
        <end position="220"/>
    </location>
</feature>
<sequence length="336" mass="37534">MSDLASYLAKNYLTADTEKKSKKRKRKNKDLIIDDDDDLSVLKTHASSDDEDAPMIVGSTANIPLSSLKKSKKNKKEWKDPSAPTQTWTTVGVAAPSTAQQIAADQAAADAIIASAAAERKRAEEAEDEAPEMVDTEGVLRMESGARAGLQSAAQVAAQEKAKADEEARKAAAAAKEGPGETIYRDASGRIINVAMKRAEARRKAEEEERKKRELERAARGDVQNAEAARRRDELKDAKGLTVARYADDVELNEELKERDRWNDPAMGFIKKKKEGRSVTGKPLYQGAFPPNRYNIRPGHRWDGVDRSNGFEREWFKSRNRRADVERLEYAWQMDE</sequence>
<evidence type="ECO:0000313" key="3">
    <source>
        <dbReference type="EMBL" id="KAF2281563.1"/>
    </source>
</evidence>
<keyword evidence="4" id="KW-1185">Reference proteome</keyword>
<name>A0A6A6JZQ2_WESOR</name>
<dbReference type="Proteomes" id="UP000800097">
    <property type="component" value="Unassembled WGS sequence"/>
</dbReference>
<dbReference type="PANTHER" id="PTHR31809">
    <property type="entry name" value="BUD13 HOMOLOG"/>
    <property type="match status" value="1"/>
</dbReference>
<evidence type="ECO:0000256" key="2">
    <source>
        <dbReference type="SAM" id="MobiDB-lite"/>
    </source>
</evidence>
<dbReference type="RefSeq" id="XP_033659100.1">
    <property type="nucleotide sequence ID" value="XM_033797470.1"/>
</dbReference>
<feature type="region of interest" description="Disordered" evidence="2">
    <location>
        <begin position="201"/>
        <end position="235"/>
    </location>
</feature>
<dbReference type="GeneID" id="54550645"/>
<feature type="region of interest" description="Disordered" evidence="2">
    <location>
        <begin position="273"/>
        <end position="302"/>
    </location>
</feature>
<dbReference type="GO" id="GO:0003723">
    <property type="term" value="F:RNA binding"/>
    <property type="evidence" value="ECO:0007669"/>
    <property type="project" value="TreeGrafter"/>
</dbReference>
<evidence type="ECO:0008006" key="5">
    <source>
        <dbReference type="Google" id="ProtNLM"/>
    </source>
</evidence>
<protein>
    <recommendedName>
        <fullName evidence="5">Pre-mRNA-splicing factor cwc26</fullName>
    </recommendedName>
</protein>
<proteinExistence type="inferred from homology"/>
<dbReference type="GO" id="GO:0000398">
    <property type="term" value="P:mRNA splicing, via spliceosome"/>
    <property type="evidence" value="ECO:0007669"/>
    <property type="project" value="TreeGrafter"/>
</dbReference>
<organism evidence="3 4">
    <name type="scientific">Westerdykella ornata</name>
    <dbReference type="NCBI Taxonomy" id="318751"/>
    <lineage>
        <taxon>Eukaryota</taxon>
        <taxon>Fungi</taxon>
        <taxon>Dikarya</taxon>
        <taxon>Ascomycota</taxon>
        <taxon>Pezizomycotina</taxon>
        <taxon>Dothideomycetes</taxon>
        <taxon>Pleosporomycetidae</taxon>
        <taxon>Pleosporales</taxon>
        <taxon>Sporormiaceae</taxon>
        <taxon>Westerdykella</taxon>
    </lineage>
</organism>
<dbReference type="Pfam" id="PF09736">
    <property type="entry name" value="Bud13"/>
    <property type="match status" value="1"/>
</dbReference>
<evidence type="ECO:0000313" key="4">
    <source>
        <dbReference type="Proteomes" id="UP000800097"/>
    </source>
</evidence>
<gene>
    <name evidence="3" type="ORF">EI97DRAFT_429576</name>
</gene>
<comment type="similarity">
    <text evidence="1">Belongs to the CWC26 family.</text>
</comment>
<dbReference type="GO" id="GO:0005684">
    <property type="term" value="C:U2-type spliceosomal complex"/>
    <property type="evidence" value="ECO:0007669"/>
    <property type="project" value="TreeGrafter"/>
</dbReference>
<accession>A0A6A6JZQ2</accession>
<dbReference type="OrthoDB" id="6022at2759"/>
<feature type="region of interest" description="Disordered" evidence="2">
    <location>
        <begin position="67"/>
        <end position="89"/>
    </location>
</feature>
<dbReference type="PANTHER" id="PTHR31809:SF0">
    <property type="entry name" value="BUD13 HOMOLOG"/>
    <property type="match status" value="1"/>
</dbReference>
<dbReference type="GO" id="GO:0070274">
    <property type="term" value="C:RES complex"/>
    <property type="evidence" value="ECO:0007669"/>
    <property type="project" value="TreeGrafter"/>
</dbReference>
<dbReference type="AlphaFoldDB" id="A0A6A6JZQ2"/>
<dbReference type="EMBL" id="ML986484">
    <property type="protein sequence ID" value="KAF2281563.1"/>
    <property type="molecule type" value="Genomic_DNA"/>
</dbReference>
<evidence type="ECO:0000256" key="1">
    <source>
        <dbReference type="ARBA" id="ARBA00011069"/>
    </source>
</evidence>
<dbReference type="InterPro" id="IPR051112">
    <property type="entry name" value="CWC26_splicing_factor"/>
</dbReference>
<reference evidence="3" key="1">
    <citation type="journal article" date="2020" name="Stud. Mycol.">
        <title>101 Dothideomycetes genomes: a test case for predicting lifestyles and emergence of pathogens.</title>
        <authorList>
            <person name="Haridas S."/>
            <person name="Albert R."/>
            <person name="Binder M."/>
            <person name="Bloem J."/>
            <person name="Labutti K."/>
            <person name="Salamov A."/>
            <person name="Andreopoulos B."/>
            <person name="Baker S."/>
            <person name="Barry K."/>
            <person name="Bills G."/>
            <person name="Bluhm B."/>
            <person name="Cannon C."/>
            <person name="Castanera R."/>
            <person name="Culley D."/>
            <person name="Daum C."/>
            <person name="Ezra D."/>
            <person name="Gonzalez J."/>
            <person name="Henrissat B."/>
            <person name="Kuo A."/>
            <person name="Liang C."/>
            <person name="Lipzen A."/>
            <person name="Lutzoni F."/>
            <person name="Magnuson J."/>
            <person name="Mondo S."/>
            <person name="Nolan M."/>
            <person name="Ohm R."/>
            <person name="Pangilinan J."/>
            <person name="Park H.-J."/>
            <person name="Ramirez L."/>
            <person name="Alfaro M."/>
            <person name="Sun H."/>
            <person name="Tritt A."/>
            <person name="Yoshinaga Y."/>
            <person name="Zwiers L.-H."/>
            <person name="Turgeon B."/>
            <person name="Goodwin S."/>
            <person name="Spatafora J."/>
            <person name="Crous P."/>
            <person name="Grigoriev I."/>
        </authorList>
    </citation>
    <scope>NUCLEOTIDE SEQUENCE</scope>
    <source>
        <strain evidence="3">CBS 379.55</strain>
    </source>
</reference>